<dbReference type="AlphaFoldDB" id="A0A3B0XSF3"/>
<name>A0A3B0XSF3_9ZZZZ</name>
<protein>
    <recommendedName>
        <fullName evidence="2">Outer membrane protein beta-barrel domain-containing protein</fullName>
    </recommendedName>
</protein>
<gene>
    <name evidence="1" type="ORF">MNBD_GAMMA11-1011</name>
</gene>
<evidence type="ECO:0000313" key="1">
    <source>
        <dbReference type="EMBL" id="VAW59306.1"/>
    </source>
</evidence>
<accession>A0A3B0XSF3</accession>
<sequence>MKYQILSLLFILGLSTTAKADVEKNINIGFASYALTIAYGDAFIGDDDYSGAGISVLYAMSNTFALRGTYYSMEHDDLPELENTGYDFVAYWGSGFTKEGFKAYAGGGFFTEDQEIFGFSDSFSGLQLNGGIGYNWSVISLDLTLGIRDPSDYEDFIQQNLGISVSAVAVSTSLILSARF</sequence>
<dbReference type="EMBL" id="UOFG01000074">
    <property type="protein sequence ID" value="VAW59306.1"/>
    <property type="molecule type" value="Genomic_DNA"/>
</dbReference>
<proteinExistence type="predicted"/>
<evidence type="ECO:0008006" key="2">
    <source>
        <dbReference type="Google" id="ProtNLM"/>
    </source>
</evidence>
<reference evidence="1" key="1">
    <citation type="submission" date="2018-06" db="EMBL/GenBank/DDBJ databases">
        <authorList>
            <person name="Zhirakovskaya E."/>
        </authorList>
    </citation>
    <scope>NUCLEOTIDE SEQUENCE</scope>
</reference>
<organism evidence="1">
    <name type="scientific">hydrothermal vent metagenome</name>
    <dbReference type="NCBI Taxonomy" id="652676"/>
    <lineage>
        <taxon>unclassified sequences</taxon>
        <taxon>metagenomes</taxon>
        <taxon>ecological metagenomes</taxon>
    </lineage>
</organism>